<proteinExistence type="predicted"/>
<organism evidence="1">
    <name type="scientific">Ixodes ricinus</name>
    <name type="common">Common tick</name>
    <name type="synonym">Acarus ricinus</name>
    <dbReference type="NCBI Taxonomy" id="34613"/>
    <lineage>
        <taxon>Eukaryota</taxon>
        <taxon>Metazoa</taxon>
        <taxon>Ecdysozoa</taxon>
        <taxon>Arthropoda</taxon>
        <taxon>Chelicerata</taxon>
        <taxon>Arachnida</taxon>
        <taxon>Acari</taxon>
        <taxon>Parasitiformes</taxon>
        <taxon>Ixodida</taxon>
        <taxon>Ixodoidea</taxon>
        <taxon>Ixodidae</taxon>
        <taxon>Ixodinae</taxon>
        <taxon>Ixodes</taxon>
    </lineage>
</organism>
<dbReference type="AlphaFoldDB" id="A0A6B0UI34"/>
<sequence>MLAPRAHGRNRAPAVGPWVIALHCVEWGCAVGAPHGVEVASQHGHCHAQPLGAHWRHLGPPVCLGVVPFDKVEARNSVLATHCVQVAVKHGHSHARATRTCWGHVA</sequence>
<reference evidence="1" key="1">
    <citation type="submission" date="2019-12" db="EMBL/GenBank/DDBJ databases">
        <title>An insight into the sialome of adult female Ixodes ricinus ticks feeding for 6 days.</title>
        <authorList>
            <person name="Perner J."/>
            <person name="Ribeiro J.M.C."/>
        </authorList>
    </citation>
    <scope>NUCLEOTIDE SEQUENCE</scope>
    <source>
        <strain evidence="1">Semi-engorged</strain>
        <tissue evidence="1">Salivary glands</tissue>
    </source>
</reference>
<name>A0A6B0UI34_IXORI</name>
<accession>A0A6B0UI34</accession>
<evidence type="ECO:0000313" key="1">
    <source>
        <dbReference type="EMBL" id="MXU89176.1"/>
    </source>
</evidence>
<dbReference type="EMBL" id="GIFC01007093">
    <property type="protein sequence ID" value="MXU89176.1"/>
    <property type="molecule type" value="Transcribed_RNA"/>
</dbReference>
<protein>
    <submittedName>
        <fullName evidence="1">Putative secreted protein</fullName>
    </submittedName>
</protein>